<feature type="transmembrane region" description="Helical" evidence="1">
    <location>
        <begin position="542"/>
        <end position="561"/>
    </location>
</feature>
<feature type="transmembrane region" description="Helical" evidence="1">
    <location>
        <begin position="428"/>
        <end position="445"/>
    </location>
</feature>
<feature type="transmembrane region" description="Helical" evidence="1">
    <location>
        <begin position="595"/>
        <end position="614"/>
    </location>
</feature>
<organism evidence="2 3">
    <name type="scientific">Pseudoxanthobacter soli DSM 19599</name>
    <dbReference type="NCBI Taxonomy" id="1123029"/>
    <lineage>
        <taxon>Bacteria</taxon>
        <taxon>Pseudomonadati</taxon>
        <taxon>Pseudomonadota</taxon>
        <taxon>Alphaproteobacteria</taxon>
        <taxon>Hyphomicrobiales</taxon>
        <taxon>Segnochrobactraceae</taxon>
        <taxon>Pseudoxanthobacter</taxon>
    </lineage>
</organism>
<feature type="transmembrane region" description="Helical" evidence="1">
    <location>
        <begin position="16"/>
        <end position="38"/>
    </location>
</feature>
<dbReference type="OrthoDB" id="8452985at2"/>
<dbReference type="STRING" id="1123029.SAMN02745172_00359"/>
<keyword evidence="1" id="KW-1133">Transmembrane helix</keyword>
<sequence length="622" mass="64713">MLKSERHASTPRLNDLTAVVLAGIVALAVLAAAVAFGLQLQHTHDTSLRLATRASVRSIGASIALSVERAVGYGIPMPELYGVEDYFNQILRSNDEIVAISVVDNDGKTLFTARDASSPPQARPVAVPIELNGQRQGTVLLMPSYRILSETRTAFLYAAGAAILLAALVVGVAMRWLLVEVIDLRKARFVAVARTVARGRFRDESLPRWDTPLVELIEVAYTRLNEVRGEARAAATLAEEIRAVDFDGSLAARVSRAIAPLGSLAAFTPVSRPRSVTFWPGWWALPVLALAGATRPILSGFAADRMDDATSRALEVAASLGTDAAGRLLGLLVALLVVRGRPAVIAFGLAIASVVMAMGSESRGAVEILWLRFFLGFGTWLAVWTLIGFDGGFIRRPWRTVLILLAGEAIGPAIANFASLSFGRRGSMDAMSACFGVLFLAALSLRGRSTHRWTIQVLRGDIAKTAGLALAAGAAVAWIEVVMSAGIPRDNNPLLAFAYALFGCGLAILPLLRPAKRELLATTAAALAGAGLAMALMRVEGFPLAALLVGIGLGGAIVNAGGRALVPIGGIGWIAAALLAAGAIAIAALAGSGTASAAVGLTALAAVSFAFGALRKATGGRG</sequence>
<evidence type="ECO:0000313" key="3">
    <source>
        <dbReference type="Proteomes" id="UP000186406"/>
    </source>
</evidence>
<evidence type="ECO:0000313" key="2">
    <source>
        <dbReference type="EMBL" id="SHO60627.1"/>
    </source>
</evidence>
<feature type="transmembrane region" description="Helical" evidence="1">
    <location>
        <begin position="519"/>
        <end position="536"/>
    </location>
</feature>
<gene>
    <name evidence="2" type="ORF">SAMN02745172_00359</name>
</gene>
<dbReference type="EMBL" id="FRXO01000001">
    <property type="protein sequence ID" value="SHO60627.1"/>
    <property type="molecule type" value="Genomic_DNA"/>
</dbReference>
<protein>
    <submittedName>
        <fullName evidence="2">Uncharacterized protein</fullName>
    </submittedName>
</protein>
<evidence type="ECO:0000256" key="1">
    <source>
        <dbReference type="SAM" id="Phobius"/>
    </source>
</evidence>
<proteinExistence type="predicted"/>
<dbReference type="Proteomes" id="UP000186406">
    <property type="component" value="Unassembled WGS sequence"/>
</dbReference>
<feature type="transmembrane region" description="Helical" evidence="1">
    <location>
        <begin position="568"/>
        <end position="589"/>
    </location>
</feature>
<keyword evidence="1" id="KW-0472">Membrane</keyword>
<dbReference type="RefSeq" id="WP_073625479.1">
    <property type="nucleotide sequence ID" value="NZ_FRXO01000001.1"/>
</dbReference>
<accession>A0A1M7Z6Q6</accession>
<keyword evidence="3" id="KW-1185">Reference proteome</keyword>
<dbReference type="AlphaFoldDB" id="A0A1M7Z6Q6"/>
<keyword evidence="1" id="KW-0812">Transmembrane</keyword>
<reference evidence="2 3" key="1">
    <citation type="submission" date="2016-12" db="EMBL/GenBank/DDBJ databases">
        <authorList>
            <person name="Song W.-J."/>
            <person name="Kurnit D.M."/>
        </authorList>
    </citation>
    <scope>NUCLEOTIDE SEQUENCE [LARGE SCALE GENOMIC DNA]</scope>
    <source>
        <strain evidence="2 3">DSM 19599</strain>
    </source>
</reference>
<name>A0A1M7Z6Q6_9HYPH</name>
<feature type="transmembrane region" description="Helical" evidence="1">
    <location>
        <begin position="154"/>
        <end position="178"/>
    </location>
</feature>
<feature type="transmembrane region" description="Helical" evidence="1">
    <location>
        <begin position="328"/>
        <end position="357"/>
    </location>
</feature>
<feature type="transmembrane region" description="Helical" evidence="1">
    <location>
        <begin position="493"/>
        <end position="512"/>
    </location>
</feature>
<feature type="transmembrane region" description="Helical" evidence="1">
    <location>
        <begin position="466"/>
        <end position="487"/>
    </location>
</feature>
<feature type="transmembrane region" description="Helical" evidence="1">
    <location>
        <begin position="369"/>
        <end position="389"/>
    </location>
</feature>
<feature type="transmembrane region" description="Helical" evidence="1">
    <location>
        <begin position="401"/>
        <end position="422"/>
    </location>
</feature>